<dbReference type="GO" id="GO:0005886">
    <property type="term" value="C:plasma membrane"/>
    <property type="evidence" value="ECO:0007669"/>
    <property type="project" value="UniProtKB-SubCell"/>
</dbReference>
<gene>
    <name evidence="5" type="ORF">L195_g034816</name>
</gene>
<dbReference type="PANTHER" id="PTHR30540:SF4">
    <property type="entry name" value="POTASSIUM TRANSPORTER 12-RELATED"/>
    <property type="match status" value="1"/>
</dbReference>
<dbReference type="AlphaFoldDB" id="A0A2K3LJX7"/>
<evidence type="ECO:0000256" key="2">
    <source>
        <dbReference type="ARBA" id="ARBA00008440"/>
    </source>
</evidence>
<feature type="transmembrane region" description="Helical" evidence="3">
    <location>
        <begin position="98"/>
        <end position="125"/>
    </location>
</feature>
<feature type="transmembrane region" description="Helical" evidence="3">
    <location>
        <begin position="146"/>
        <end position="170"/>
    </location>
</feature>
<evidence type="ECO:0000256" key="1">
    <source>
        <dbReference type="ARBA" id="ARBA00004651"/>
    </source>
</evidence>
<reference evidence="5 6" key="2">
    <citation type="journal article" date="2017" name="Front. Plant Sci.">
        <title>Gene Classification and Mining of Molecular Markers Useful in Red Clover (Trifolium pratense) Breeding.</title>
        <authorList>
            <person name="Istvanek J."/>
            <person name="Dluhosova J."/>
            <person name="Dluhos P."/>
            <person name="Patkova L."/>
            <person name="Nedelnik J."/>
            <person name="Repkova J."/>
        </authorList>
    </citation>
    <scope>NUCLEOTIDE SEQUENCE [LARGE SCALE GENOMIC DNA]</scope>
    <source>
        <strain evidence="6">cv. Tatra</strain>
        <tissue evidence="5">Young leaves</tissue>
    </source>
</reference>
<dbReference type="STRING" id="57577.A0A2K3LJX7"/>
<keyword evidence="3" id="KW-0472">Membrane</keyword>
<name>A0A2K3LJX7_TRIPR</name>
<dbReference type="Pfam" id="PF02705">
    <property type="entry name" value="K_trans"/>
    <property type="match status" value="1"/>
</dbReference>
<dbReference type="Proteomes" id="UP000236291">
    <property type="component" value="Unassembled WGS sequence"/>
</dbReference>
<dbReference type="InterPro" id="IPR003855">
    <property type="entry name" value="K+_transporter"/>
</dbReference>
<protein>
    <submittedName>
        <fullName evidence="5">Potassium transporter 12-like protein</fullName>
    </submittedName>
</protein>
<dbReference type="EMBL" id="ASHM01034833">
    <property type="protein sequence ID" value="PNX78835.1"/>
    <property type="molecule type" value="Genomic_DNA"/>
</dbReference>
<feature type="transmembrane region" description="Helical" evidence="3">
    <location>
        <begin position="58"/>
        <end position="78"/>
    </location>
</feature>
<feature type="non-terminal residue" evidence="5">
    <location>
        <position position="1"/>
    </location>
</feature>
<dbReference type="GO" id="GO:0015079">
    <property type="term" value="F:potassium ion transmembrane transporter activity"/>
    <property type="evidence" value="ECO:0007669"/>
    <property type="project" value="InterPro"/>
</dbReference>
<evidence type="ECO:0000313" key="5">
    <source>
        <dbReference type="EMBL" id="PNX78835.1"/>
    </source>
</evidence>
<dbReference type="InterPro" id="IPR053951">
    <property type="entry name" value="K_trans_N"/>
</dbReference>
<feature type="domain" description="K+ potassium transporter integral membrane" evidence="4">
    <location>
        <begin position="1"/>
        <end position="181"/>
    </location>
</feature>
<comment type="similarity">
    <text evidence="2">Belongs to the HAK/KUP transporter (TC 2.A.72.3) family.</text>
</comment>
<reference evidence="5 6" key="1">
    <citation type="journal article" date="2014" name="Am. J. Bot.">
        <title>Genome assembly and annotation for red clover (Trifolium pratense; Fabaceae).</title>
        <authorList>
            <person name="Istvanek J."/>
            <person name="Jaros M."/>
            <person name="Krenek A."/>
            <person name="Repkova J."/>
        </authorList>
    </citation>
    <scope>NUCLEOTIDE SEQUENCE [LARGE SCALE GENOMIC DNA]</scope>
    <source>
        <strain evidence="6">cv. Tatra</strain>
        <tissue evidence="5">Young leaves</tissue>
    </source>
</reference>
<evidence type="ECO:0000256" key="3">
    <source>
        <dbReference type="SAM" id="Phobius"/>
    </source>
</evidence>
<sequence>VMHDISVLRAINPAYISYFIKKSGKKAWSAFGGCVLCVTGSEAMFADLGHFSVRAIQIAFTCMVFPCLLLAYMGQAAYLLKNPTSYSNIFYDSVPGSLFWPVFVIATLAAMIASQAMISATFSCIKQYMALGCFPRLKIIHTSTKFIGQIYIPVIIWFLMIMCILIVYIFRSTTDIANAYVLGSL</sequence>
<comment type="caution">
    <text evidence="5">The sequence shown here is derived from an EMBL/GenBank/DDBJ whole genome shotgun (WGS) entry which is preliminary data.</text>
</comment>
<evidence type="ECO:0000259" key="4">
    <source>
        <dbReference type="Pfam" id="PF02705"/>
    </source>
</evidence>
<proteinExistence type="inferred from homology"/>
<dbReference type="PANTHER" id="PTHR30540">
    <property type="entry name" value="OSMOTIC STRESS POTASSIUM TRANSPORTER"/>
    <property type="match status" value="1"/>
</dbReference>
<feature type="transmembrane region" description="Helical" evidence="3">
    <location>
        <begin position="27"/>
        <end position="46"/>
    </location>
</feature>
<accession>A0A2K3LJX7</accession>
<comment type="subcellular location">
    <subcellularLocation>
        <location evidence="1">Cell membrane</location>
        <topology evidence="1">Multi-pass membrane protein</topology>
    </subcellularLocation>
</comment>
<keyword evidence="3" id="KW-0812">Transmembrane</keyword>
<keyword evidence="3" id="KW-1133">Transmembrane helix</keyword>
<evidence type="ECO:0000313" key="6">
    <source>
        <dbReference type="Proteomes" id="UP000236291"/>
    </source>
</evidence>
<organism evidence="5 6">
    <name type="scientific">Trifolium pratense</name>
    <name type="common">Red clover</name>
    <dbReference type="NCBI Taxonomy" id="57577"/>
    <lineage>
        <taxon>Eukaryota</taxon>
        <taxon>Viridiplantae</taxon>
        <taxon>Streptophyta</taxon>
        <taxon>Embryophyta</taxon>
        <taxon>Tracheophyta</taxon>
        <taxon>Spermatophyta</taxon>
        <taxon>Magnoliopsida</taxon>
        <taxon>eudicotyledons</taxon>
        <taxon>Gunneridae</taxon>
        <taxon>Pentapetalae</taxon>
        <taxon>rosids</taxon>
        <taxon>fabids</taxon>
        <taxon>Fabales</taxon>
        <taxon>Fabaceae</taxon>
        <taxon>Papilionoideae</taxon>
        <taxon>50 kb inversion clade</taxon>
        <taxon>NPAAA clade</taxon>
        <taxon>Hologalegina</taxon>
        <taxon>IRL clade</taxon>
        <taxon>Trifolieae</taxon>
        <taxon>Trifolium</taxon>
    </lineage>
</organism>